<protein>
    <submittedName>
        <fullName evidence="2">Uncharacterized protein</fullName>
    </submittedName>
</protein>
<dbReference type="InterPro" id="IPR036770">
    <property type="entry name" value="Ankyrin_rpt-contain_sf"/>
</dbReference>
<accession>A0A2K0WKC6</accession>
<sequence length="708" mass="81093">MAEILGLASSIITIVEVAGKLGTNTIRLKRLWDEVQDVPASIQRCIEQLEILAPAIEEMDHEFEKTRNMIQNDSAAKRSLEYSRKAVETLDTSVRDMETQISGAKTSKRLVAQLKVRIKRDVIEDHQHRLASALQLLSLSQQTYLIALSRAQPEIIISEIRSWRDSEHQRQLSGGTEEDDQSMQGEEPEEAQAGESQNYFKPPVAPEFGLWTAKKPLPQTRPGLLGSFAFQSYEVAESSSIHCVPDKARFFQVRVHMPWFIRRSWDLSVLRASTGWTFQLNPRNIRPWDAEIIHAVGNGQVEHIIELLKNKEASIYDVDPYGNSLLDIAISYQQIETIKAIILMGTSISDVDASNLFVCICLWLWKDPQAEGPIELAHQWRKEIGGISSEYLEGHPFRDAFWRVPSVYTLLSETGSVRQVLPSFDWIDVNPAVPLELIKSGLVGTSDLPPYIYYRSTLIFQYFHAFLNNDKGFHDWRCLARKALLGVSPLDIIHRHEDGAFWSLASILETLWMRQFRLLPLARWIESAVTLWFEDLAAAGINLEEYMSLELQYSRELHKNTVRKDAKLEIRPGARLPASGPSLVILSVGPRANDWSFSWDPCVEELSGEFWTALEDSQIKVPGAWVDERTGDFECLMGNPIACWFRRQERHYKNTSSMATNEIPKEMHMQAMRLQGPEWPEIKYREGLRVRGMTTCEEFSPYKAWFWN</sequence>
<feature type="region of interest" description="Disordered" evidence="1">
    <location>
        <begin position="167"/>
        <end position="198"/>
    </location>
</feature>
<keyword evidence="3" id="KW-1185">Reference proteome</keyword>
<organism evidence="2 3">
    <name type="scientific">Gibberella nygamai</name>
    <name type="common">Bean root rot disease fungus</name>
    <name type="synonym">Fusarium nygamai</name>
    <dbReference type="NCBI Taxonomy" id="42673"/>
    <lineage>
        <taxon>Eukaryota</taxon>
        <taxon>Fungi</taxon>
        <taxon>Dikarya</taxon>
        <taxon>Ascomycota</taxon>
        <taxon>Pezizomycotina</taxon>
        <taxon>Sordariomycetes</taxon>
        <taxon>Hypocreomycetidae</taxon>
        <taxon>Hypocreales</taxon>
        <taxon>Nectriaceae</taxon>
        <taxon>Fusarium</taxon>
        <taxon>Fusarium fujikuroi species complex</taxon>
    </lineage>
</organism>
<dbReference type="AlphaFoldDB" id="A0A2K0WKC6"/>
<dbReference type="Gene3D" id="1.25.40.20">
    <property type="entry name" value="Ankyrin repeat-containing domain"/>
    <property type="match status" value="1"/>
</dbReference>
<proteinExistence type="predicted"/>
<gene>
    <name evidence="2" type="ORF">FNYG_03964</name>
</gene>
<comment type="caution">
    <text evidence="2">The sequence shown here is derived from an EMBL/GenBank/DDBJ whole genome shotgun (WGS) entry which is preliminary data.</text>
</comment>
<dbReference type="SUPFAM" id="SSF48403">
    <property type="entry name" value="Ankyrin repeat"/>
    <property type="match status" value="1"/>
</dbReference>
<evidence type="ECO:0000313" key="2">
    <source>
        <dbReference type="EMBL" id="PNP82733.1"/>
    </source>
</evidence>
<reference evidence="2 3" key="1">
    <citation type="submission" date="2017-06" db="EMBL/GenBank/DDBJ databases">
        <title>Genome of Fusarium nygamai isolate CS10214.</title>
        <authorList>
            <person name="Gardiner D.M."/>
            <person name="Obanor F."/>
            <person name="Kazan K."/>
        </authorList>
    </citation>
    <scope>NUCLEOTIDE SEQUENCE [LARGE SCALE GENOMIC DNA]</scope>
    <source>
        <strain evidence="2 3">CS10214</strain>
    </source>
</reference>
<evidence type="ECO:0000256" key="1">
    <source>
        <dbReference type="SAM" id="MobiDB-lite"/>
    </source>
</evidence>
<dbReference type="OrthoDB" id="3200163at2759"/>
<dbReference type="Proteomes" id="UP000236664">
    <property type="component" value="Unassembled WGS sequence"/>
</dbReference>
<name>A0A2K0WKC6_GIBNY</name>
<dbReference type="EMBL" id="MTQA01000056">
    <property type="protein sequence ID" value="PNP82733.1"/>
    <property type="molecule type" value="Genomic_DNA"/>
</dbReference>
<dbReference type="STRING" id="42673.A0A2K0WKC6"/>
<feature type="compositionally biased region" description="Acidic residues" evidence="1">
    <location>
        <begin position="176"/>
        <end position="192"/>
    </location>
</feature>
<evidence type="ECO:0000313" key="3">
    <source>
        <dbReference type="Proteomes" id="UP000236664"/>
    </source>
</evidence>